<evidence type="ECO:0000256" key="1">
    <source>
        <dbReference type="SAM" id="SignalP"/>
    </source>
</evidence>
<feature type="signal peptide" evidence="1">
    <location>
        <begin position="1"/>
        <end position="22"/>
    </location>
</feature>
<keyword evidence="1" id="KW-0732">Signal</keyword>
<proteinExistence type="predicted"/>
<dbReference type="AlphaFoldDB" id="A0A502M284"/>
<dbReference type="EMBL" id="VFSY01000016">
    <property type="protein sequence ID" value="TPI02526.1"/>
    <property type="molecule type" value="Genomic_DNA"/>
</dbReference>
<accession>A0A502M284</accession>
<gene>
    <name evidence="2" type="ORF">FJM01_00535</name>
</gene>
<name>A0A502M284_9MOLU</name>
<sequence>MNFKKLILSNFLLISIPLTVLSCENKSSNSALTISDYEKLKKYSITETRHLNYDRFFKLATYLANDESPSIYFSRNAGQFYNTSFYLLSLELSKLKEHLNKKILYLMNEEVYNPENSISRFNFENILNEYGDILKTEDGQLGIVSNTKYLTNNKTDISYANFVDSKHELEQYINYLALNNNKKANVIMCDISFDDLDDATRNKLFKVAKKIILLPDGNAQPFKFINNDYLNWVKTEKDALSEEQIQKQFIEFVNSDKETLDMNYHNLYRLKNYIEIYNIDGRYIDFFNNEIENLNKSEYKIDVYDFPINVNKSYLDKGYNFDFNKVISLYDDINKLSNKSLLELLDKPQEYDKNKKNLIYLGSSLFTKYTSLADQGKYRVEYNLEASKEIEEYFDKLMELYPPQEYNYLFKLHPVYKGEEAKIYLSKLTKNKVPNPILIDSSVSWENILMKEYEKLKTNESILFDKNDFKNNNSKTVLTGLQATSTTLLSTYTFLVSEFNIDLKKSYAFLNPKNFPISNKFNLVFRDKNLGNDLKMYNENKKLMINVLAYYMLSNVFPSLDEFISTNEFLKREN</sequence>
<reference evidence="2 3" key="1">
    <citation type="submission" date="2019-06" db="EMBL/GenBank/DDBJ databases">
        <title>A comparative genomics study of ostrich specific Mycoplasmas.</title>
        <authorList>
            <person name="Botes A."/>
            <person name="Nel T."/>
        </authorList>
    </citation>
    <scope>NUCLEOTIDE SEQUENCE [LARGE SCALE GENOMIC DNA]</scope>
    <source>
        <strain evidence="2 3">Ms01</strain>
    </source>
</reference>
<dbReference type="Proteomes" id="UP000317904">
    <property type="component" value="Unassembled WGS sequence"/>
</dbReference>
<evidence type="ECO:0008006" key="4">
    <source>
        <dbReference type="Google" id="ProtNLM"/>
    </source>
</evidence>
<organism evidence="2 3">
    <name type="scientific">Mycoplasma struthionis</name>
    <dbReference type="NCBI Taxonomy" id="538220"/>
    <lineage>
        <taxon>Bacteria</taxon>
        <taxon>Bacillati</taxon>
        <taxon>Mycoplasmatota</taxon>
        <taxon>Mollicutes</taxon>
        <taxon>Mycoplasmataceae</taxon>
        <taxon>Mycoplasma</taxon>
    </lineage>
</organism>
<feature type="chain" id="PRO_5021426640" description="Lipoprotein" evidence="1">
    <location>
        <begin position="23"/>
        <end position="574"/>
    </location>
</feature>
<dbReference type="RefSeq" id="WP_140700910.1">
    <property type="nucleotide sequence ID" value="NZ_VFSY01000016.1"/>
</dbReference>
<comment type="caution">
    <text evidence="2">The sequence shown here is derived from an EMBL/GenBank/DDBJ whole genome shotgun (WGS) entry which is preliminary data.</text>
</comment>
<evidence type="ECO:0000313" key="2">
    <source>
        <dbReference type="EMBL" id="TPI02526.1"/>
    </source>
</evidence>
<protein>
    <recommendedName>
        <fullName evidence="4">Lipoprotein</fullName>
    </recommendedName>
</protein>
<evidence type="ECO:0000313" key="3">
    <source>
        <dbReference type="Proteomes" id="UP000317904"/>
    </source>
</evidence>
<dbReference type="PROSITE" id="PS51257">
    <property type="entry name" value="PROKAR_LIPOPROTEIN"/>
    <property type="match status" value="1"/>
</dbReference>